<gene>
    <name evidence="1" type="ORF">ENM78_03355</name>
</gene>
<evidence type="ECO:0000313" key="1">
    <source>
        <dbReference type="EMBL" id="HHQ80479.1"/>
    </source>
</evidence>
<sequence length="88" mass="10046">MALEKVRSNSTTRVNVYFIEGLAMNNMLLEASASECEEGKGLRVVAVDRSGRRLLTPCIDRRAVDKILLTLRLYMQWSRSIVKQDEQT</sequence>
<dbReference type="EMBL" id="DRZC01000045">
    <property type="protein sequence ID" value="HHQ80479.1"/>
    <property type="molecule type" value="Genomic_DNA"/>
</dbReference>
<reference evidence="1" key="1">
    <citation type="journal article" date="2020" name="mSystems">
        <title>Genome- and Community-Level Interaction Insights into Carbon Utilization and Element Cycling Functions of Hydrothermarchaeota in Hydrothermal Sediment.</title>
        <authorList>
            <person name="Zhou Z."/>
            <person name="Liu Y."/>
            <person name="Xu W."/>
            <person name="Pan J."/>
            <person name="Luo Z.H."/>
            <person name="Li M."/>
        </authorList>
    </citation>
    <scope>NUCLEOTIDE SEQUENCE [LARGE SCALE GENOMIC DNA]</scope>
    <source>
        <strain evidence="1">SpSt-1116</strain>
    </source>
</reference>
<accession>A0A7J3ZKA1</accession>
<organism evidence="1">
    <name type="scientific">Fervidicoccus fontis</name>
    <dbReference type="NCBI Taxonomy" id="683846"/>
    <lineage>
        <taxon>Archaea</taxon>
        <taxon>Thermoproteota</taxon>
        <taxon>Thermoprotei</taxon>
        <taxon>Fervidicoccales</taxon>
        <taxon>Fervidicoccaceae</taxon>
        <taxon>Fervidicoccus</taxon>
    </lineage>
</organism>
<dbReference type="AlphaFoldDB" id="A0A7J3ZKA1"/>
<protein>
    <submittedName>
        <fullName evidence="1">Uncharacterized protein</fullName>
    </submittedName>
</protein>
<comment type="caution">
    <text evidence="1">The sequence shown here is derived from an EMBL/GenBank/DDBJ whole genome shotgun (WGS) entry which is preliminary data.</text>
</comment>
<name>A0A7J3ZKA1_9CREN</name>
<proteinExistence type="predicted"/>